<feature type="domain" description="AIG1-type G" evidence="18">
    <location>
        <begin position="11"/>
        <end position="150"/>
    </location>
</feature>
<evidence type="ECO:0000256" key="2">
    <source>
        <dbReference type="ARBA" id="ARBA00004167"/>
    </source>
</evidence>
<organism evidence="19 20">
    <name type="scientific">Phialocephala subalpina</name>
    <dbReference type="NCBI Taxonomy" id="576137"/>
    <lineage>
        <taxon>Eukaryota</taxon>
        <taxon>Fungi</taxon>
        <taxon>Dikarya</taxon>
        <taxon>Ascomycota</taxon>
        <taxon>Pezizomycotina</taxon>
        <taxon>Leotiomycetes</taxon>
        <taxon>Helotiales</taxon>
        <taxon>Mollisiaceae</taxon>
        <taxon>Phialocephala</taxon>
        <taxon>Phialocephala fortinii species complex</taxon>
    </lineage>
</organism>
<protein>
    <recommendedName>
        <fullName evidence="18">AIG1-type G domain-containing protein</fullName>
    </recommendedName>
</protein>
<dbReference type="Pfam" id="PF04548">
    <property type="entry name" value="AIG1"/>
    <property type="match status" value="1"/>
</dbReference>
<dbReference type="CDD" id="cd00882">
    <property type="entry name" value="Ras_like_GTPase"/>
    <property type="match status" value="1"/>
</dbReference>
<keyword evidence="8" id="KW-0547">Nucleotide-binding</keyword>
<dbReference type="AlphaFoldDB" id="A0A1L7WSR3"/>
<dbReference type="InterPro" id="IPR045058">
    <property type="entry name" value="GIMA/IAN/Toc"/>
</dbReference>
<keyword evidence="13 17" id="KW-1133">Transmembrane helix</keyword>
<evidence type="ECO:0000256" key="11">
    <source>
        <dbReference type="ARBA" id="ARBA00022842"/>
    </source>
</evidence>
<keyword evidence="15 17" id="KW-0472">Membrane</keyword>
<keyword evidence="3" id="KW-0813">Transport</keyword>
<dbReference type="SUPFAM" id="SSF52540">
    <property type="entry name" value="P-loop containing nucleoside triphosphate hydrolases"/>
    <property type="match status" value="1"/>
</dbReference>
<dbReference type="PANTHER" id="PTHR10903">
    <property type="entry name" value="GTPASE, IMAP FAMILY MEMBER-RELATED"/>
    <property type="match status" value="1"/>
</dbReference>
<evidence type="ECO:0000259" key="18">
    <source>
        <dbReference type="Pfam" id="PF04548"/>
    </source>
</evidence>
<comment type="cofactor">
    <cofactor evidence="1">
        <name>Mg(2+)</name>
        <dbReference type="ChEBI" id="CHEBI:18420"/>
    </cofactor>
</comment>
<keyword evidence="10" id="KW-1002">Plastid outer membrane</keyword>
<keyword evidence="6 17" id="KW-0812">Transmembrane</keyword>
<keyword evidence="7" id="KW-0479">Metal-binding</keyword>
<name>A0A1L7WSR3_9HELO</name>
<evidence type="ECO:0000256" key="3">
    <source>
        <dbReference type="ARBA" id="ARBA00022448"/>
    </source>
</evidence>
<dbReference type="InterPro" id="IPR027417">
    <property type="entry name" value="P-loop_NTPase"/>
</dbReference>
<dbReference type="GO" id="GO:0016787">
    <property type="term" value="F:hydrolase activity"/>
    <property type="evidence" value="ECO:0007669"/>
    <property type="project" value="UniProtKB-KW"/>
</dbReference>
<keyword evidence="5" id="KW-0934">Plastid</keyword>
<evidence type="ECO:0000313" key="20">
    <source>
        <dbReference type="Proteomes" id="UP000184330"/>
    </source>
</evidence>
<sequence length="320" mass="35306">MPVSPSNEGMVLVMGVTGAGKSYFVNKLKEGSTVEGATLTSCTSVCQIVETYVGDTKVAVVDCPGFDDTKRSDTEILSVISELVTAQYHMGMKLWGIVFLHRITDVRFQGSTQNVLSLFQQLVGDDALSNVVLVTTQWGRVTHVDMPDAINREQQLRDEYWREMLDKNSMTRRFDDSRASAEGIIALLIGRDNVVLRLQKELVDEKKALGKTAAGLMLGPKVDKKLKASKDDVKRLRAELQKKPNNTRRLRIQREILEAEERIAKGESDEARLGKKVGVDLIDKLKRVDWTQGLKIALSVLGFAVTIVSLVLGGGQGGAF</sequence>
<evidence type="ECO:0000256" key="4">
    <source>
        <dbReference type="ARBA" id="ARBA00022528"/>
    </source>
</evidence>
<keyword evidence="12" id="KW-0653">Protein transport</keyword>
<evidence type="ECO:0000256" key="17">
    <source>
        <dbReference type="SAM" id="Phobius"/>
    </source>
</evidence>
<evidence type="ECO:0000256" key="16">
    <source>
        <dbReference type="ARBA" id="ARBA00024013"/>
    </source>
</evidence>
<evidence type="ECO:0000256" key="13">
    <source>
        <dbReference type="ARBA" id="ARBA00022989"/>
    </source>
</evidence>
<keyword evidence="14" id="KW-0342">GTP-binding</keyword>
<dbReference type="PANTHER" id="PTHR10903:SF135">
    <property type="entry name" value="TRANSLOCASE OF CHLOROPLAST 120, CHLOROPLASTIC-RELATED"/>
    <property type="match status" value="1"/>
</dbReference>
<keyword evidence="11" id="KW-0460">Magnesium</keyword>
<evidence type="ECO:0000256" key="5">
    <source>
        <dbReference type="ARBA" id="ARBA00022640"/>
    </source>
</evidence>
<dbReference type="GO" id="GO:0015031">
    <property type="term" value="P:protein transport"/>
    <property type="evidence" value="ECO:0007669"/>
    <property type="project" value="UniProtKB-KW"/>
</dbReference>
<keyword evidence="4" id="KW-0150">Chloroplast</keyword>
<evidence type="ECO:0000256" key="10">
    <source>
        <dbReference type="ARBA" id="ARBA00022805"/>
    </source>
</evidence>
<evidence type="ECO:0000256" key="1">
    <source>
        <dbReference type="ARBA" id="ARBA00001946"/>
    </source>
</evidence>
<keyword evidence="9" id="KW-0378">Hydrolase</keyword>
<dbReference type="Proteomes" id="UP000184330">
    <property type="component" value="Unassembled WGS sequence"/>
</dbReference>
<comment type="subcellular location">
    <subcellularLocation>
        <location evidence="2">Membrane</location>
        <topology evidence="2">Single-pass membrane protein</topology>
    </subcellularLocation>
    <subcellularLocation>
        <location evidence="16">Plastid</location>
        <location evidence="16">Chloroplast outer membrane</location>
    </subcellularLocation>
</comment>
<evidence type="ECO:0000256" key="12">
    <source>
        <dbReference type="ARBA" id="ARBA00022927"/>
    </source>
</evidence>
<dbReference type="GO" id="GO:0005525">
    <property type="term" value="F:GTP binding"/>
    <property type="evidence" value="ECO:0007669"/>
    <property type="project" value="UniProtKB-KW"/>
</dbReference>
<keyword evidence="20" id="KW-1185">Reference proteome</keyword>
<accession>A0A1L7WSR3</accession>
<reference evidence="19 20" key="1">
    <citation type="submission" date="2016-03" db="EMBL/GenBank/DDBJ databases">
        <authorList>
            <person name="Ploux O."/>
        </authorList>
    </citation>
    <scope>NUCLEOTIDE SEQUENCE [LARGE SCALE GENOMIC DNA]</scope>
    <source>
        <strain evidence="19 20">UAMH 11012</strain>
    </source>
</reference>
<dbReference type="InterPro" id="IPR006703">
    <property type="entry name" value="G_AIG1"/>
</dbReference>
<gene>
    <name evidence="19" type="ORF">PAC_05699</name>
</gene>
<dbReference type="OrthoDB" id="8954335at2759"/>
<evidence type="ECO:0000256" key="15">
    <source>
        <dbReference type="ARBA" id="ARBA00023136"/>
    </source>
</evidence>
<dbReference type="STRING" id="576137.A0A1L7WSR3"/>
<feature type="transmembrane region" description="Helical" evidence="17">
    <location>
        <begin position="296"/>
        <end position="315"/>
    </location>
</feature>
<evidence type="ECO:0000256" key="8">
    <source>
        <dbReference type="ARBA" id="ARBA00022741"/>
    </source>
</evidence>
<dbReference type="Gene3D" id="3.40.50.300">
    <property type="entry name" value="P-loop containing nucleotide triphosphate hydrolases"/>
    <property type="match status" value="1"/>
</dbReference>
<evidence type="ECO:0000256" key="9">
    <source>
        <dbReference type="ARBA" id="ARBA00022801"/>
    </source>
</evidence>
<evidence type="ECO:0000313" key="19">
    <source>
        <dbReference type="EMBL" id="CZR55811.1"/>
    </source>
</evidence>
<dbReference type="EMBL" id="FJOG01000007">
    <property type="protein sequence ID" value="CZR55811.1"/>
    <property type="molecule type" value="Genomic_DNA"/>
</dbReference>
<evidence type="ECO:0000256" key="6">
    <source>
        <dbReference type="ARBA" id="ARBA00022692"/>
    </source>
</evidence>
<dbReference type="GO" id="GO:0046872">
    <property type="term" value="F:metal ion binding"/>
    <property type="evidence" value="ECO:0007669"/>
    <property type="project" value="UniProtKB-KW"/>
</dbReference>
<evidence type="ECO:0000256" key="7">
    <source>
        <dbReference type="ARBA" id="ARBA00022723"/>
    </source>
</evidence>
<evidence type="ECO:0000256" key="14">
    <source>
        <dbReference type="ARBA" id="ARBA00023134"/>
    </source>
</evidence>
<proteinExistence type="predicted"/>
<dbReference type="GO" id="GO:0016020">
    <property type="term" value="C:membrane"/>
    <property type="evidence" value="ECO:0007669"/>
    <property type="project" value="UniProtKB-SubCell"/>
</dbReference>